<dbReference type="OrthoDB" id="9783723at2"/>
<feature type="coiled-coil region" evidence="1">
    <location>
        <begin position="107"/>
        <end position="134"/>
    </location>
</feature>
<feature type="domain" description="Transcription regulator PadR N-terminal" evidence="2">
    <location>
        <begin position="4"/>
        <end position="75"/>
    </location>
</feature>
<dbReference type="RefSeq" id="WP_111148248.1">
    <property type="nucleotide sequence ID" value="NZ_QKRB01000053.1"/>
</dbReference>
<organism evidence="4 5">
    <name type="scientific">Paenibacillus sambharensis</name>
    <dbReference type="NCBI Taxonomy" id="1803190"/>
    <lineage>
        <taxon>Bacteria</taxon>
        <taxon>Bacillati</taxon>
        <taxon>Bacillota</taxon>
        <taxon>Bacilli</taxon>
        <taxon>Bacillales</taxon>
        <taxon>Paenibacillaceae</taxon>
        <taxon>Paenibacillus</taxon>
    </lineage>
</organism>
<sequence length="174" mass="20291">MFAIIGILTRGPQSGYDIRKQFTESLSYFWSESYGQIYPMLKEAVSKGYAEMRVTGHPRQKKVYSLTDEGRAVFRSWLAEPVNPINYRDELLLKVSFAGMEEDEIIMGLLRQEKVELQQRLDILRLQEEDLKAVYETREFPTWLLTLRYGILSTEARLSWCREALQLLEGRVGS</sequence>
<evidence type="ECO:0000256" key="1">
    <source>
        <dbReference type="SAM" id="Coils"/>
    </source>
</evidence>
<comment type="caution">
    <text evidence="4">The sequence shown here is derived from an EMBL/GenBank/DDBJ whole genome shotgun (WGS) entry which is preliminary data.</text>
</comment>
<accession>A0A2W1LIQ2</accession>
<dbReference type="InterPro" id="IPR005149">
    <property type="entry name" value="Tscrpt_reg_PadR_N"/>
</dbReference>
<name>A0A2W1LIQ2_9BACL</name>
<dbReference type="PANTHER" id="PTHR43252:SF6">
    <property type="entry name" value="NEGATIVE TRANSCRIPTION REGULATOR PADR"/>
    <property type="match status" value="1"/>
</dbReference>
<proteinExistence type="predicted"/>
<reference evidence="4 5" key="1">
    <citation type="submission" date="2018-06" db="EMBL/GenBank/DDBJ databases">
        <title>Paenibacillus imtechensis sp. nov.</title>
        <authorList>
            <person name="Pinnaka A.K."/>
            <person name="Singh H."/>
            <person name="Kaur M."/>
        </authorList>
    </citation>
    <scope>NUCLEOTIDE SEQUENCE [LARGE SCALE GENOMIC DNA]</scope>
    <source>
        <strain evidence="4 5">SMB1</strain>
    </source>
</reference>
<evidence type="ECO:0000313" key="4">
    <source>
        <dbReference type="EMBL" id="PZD94454.1"/>
    </source>
</evidence>
<dbReference type="Proteomes" id="UP000249522">
    <property type="component" value="Unassembled WGS sequence"/>
</dbReference>
<protein>
    <submittedName>
        <fullName evidence="4">PadR family transcriptional regulator</fullName>
    </submittedName>
</protein>
<dbReference type="InterPro" id="IPR018309">
    <property type="entry name" value="Tscrpt_reg_PadR_C"/>
</dbReference>
<keyword evidence="5" id="KW-1185">Reference proteome</keyword>
<evidence type="ECO:0000313" key="5">
    <source>
        <dbReference type="Proteomes" id="UP000249522"/>
    </source>
</evidence>
<dbReference type="EMBL" id="QKRB01000053">
    <property type="protein sequence ID" value="PZD94454.1"/>
    <property type="molecule type" value="Genomic_DNA"/>
</dbReference>
<dbReference type="InterPro" id="IPR036390">
    <property type="entry name" value="WH_DNA-bd_sf"/>
</dbReference>
<evidence type="ECO:0000259" key="2">
    <source>
        <dbReference type="Pfam" id="PF03551"/>
    </source>
</evidence>
<keyword evidence="1" id="KW-0175">Coiled coil</keyword>
<dbReference type="Pfam" id="PF03551">
    <property type="entry name" value="PadR"/>
    <property type="match status" value="1"/>
</dbReference>
<dbReference type="SUPFAM" id="SSF46785">
    <property type="entry name" value="Winged helix' DNA-binding domain"/>
    <property type="match status" value="1"/>
</dbReference>
<dbReference type="InterPro" id="IPR036388">
    <property type="entry name" value="WH-like_DNA-bd_sf"/>
</dbReference>
<dbReference type="AlphaFoldDB" id="A0A2W1LIQ2"/>
<dbReference type="PANTHER" id="PTHR43252">
    <property type="entry name" value="TRANSCRIPTIONAL REGULATOR YQJI"/>
    <property type="match status" value="1"/>
</dbReference>
<evidence type="ECO:0000259" key="3">
    <source>
        <dbReference type="Pfam" id="PF10400"/>
    </source>
</evidence>
<dbReference type="Gene3D" id="1.10.10.10">
    <property type="entry name" value="Winged helix-like DNA-binding domain superfamily/Winged helix DNA-binding domain"/>
    <property type="match status" value="1"/>
</dbReference>
<gene>
    <name evidence="4" type="ORF">DNH61_18865</name>
</gene>
<dbReference type="Gene3D" id="6.10.140.190">
    <property type="match status" value="1"/>
</dbReference>
<dbReference type="Pfam" id="PF10400">
    <property type="entry name" value="Vir_act_alpha_C"/>
    <property type="match status" value="1"/>
</dbReference>
<feature type="domain" description="Transcription regulator PadR C-terminal" evidence="3">
    <location>
        <begin position="88"/>
        <end position="169"/>
    </location>
</feature>